<evidence type="ECO:0000313" key="3">
    <source>
        <dbReference type="Proteomes" id="UP001470230"/>
    </source>
</evidence>
<feature type="coiled-coil region" evidence="1">
    <location>
        <begin position="326"/>
        <end position="356"/>
    </location>
</feature>
<keyword evidence="1" id="KW-0175">Coiled coil</keyword>
<sequence length="396" mass="46638">MENEDKRIAAYIRDILSGRPIADIPRGLVVKVHNAFDGNKNKFNISKSQYDKIMHEFKNVEKRFGLNKKDVQNIQTSKNDTSFFIISNEIDDNFIYEEDDIENTVDELIHGGSFENIQTESIDSIIDYCKRKIDQFVNNGEFNEASVHQNILDEVIQLSYERIYFSSILSKKESISNQVEYLNLKIKEENERSEREIQKINQETSYLIKNEDDEWAKSKFEFDFETNQGPTPKFLKLSSKLLNLKQVEKSLIKGKRFSEASKIHEISSKLEEKELNEQYKIFINERENKKEQLNIFHQTKIQNILSSANRKKEVIEQKRQMKISSYKNAIRNILIKEQEINDLINEEKKIQNEEANSISKKNINISRTKRKKSATMKPKKKPKIIKKVHFSEDILQ</sequence>
<gene>
    <name evidence="2" type="ORF">M9Y10_022024</name>
</gene>
<dbReference type="PANTHER" id="PTHR47026">
    <property type="entry name" value="PIGMENTOSA GTPASE REGULATOR-LIKE PROTEIN, PUTATIVE-RELATED"/>
    <property type="match status" value="1"/>
</dbReference>
<protein>
    <submittedName>
        <fullName evidence="2">Uncharacterized protein</fullName>
    </submittedName>
</protein>
<dbReference type="Proteomes" id="UP001470230">
    <property type="component" value="Unassembled WGS sequence"/>
</dbReference>
<name>A0ABR2KUD7_9EUKA</name>
<evidence type="ECO:0000256" key="1">
    <source>
        <dbReference type="SAM" id="Coils"/>
    </source>
</evidence>
<proteinExistence type="predicted"/>
<dbReference type="EMBL" id="JAPFFF010000003">
    <property type="protein sequence ID" value="KAK8893600.1"/>
    <property type="molecule type" value="Genomic_DNA"/>
</dbReference>
<feature type="coiled-coil region" evidence="1">
    <location>
        <begin position="172"/>
        <end position="203"/>
    </location>
</feature>
<keyword evidence="3" id="KW-1185">Reference proteome</keyword>
<reference evidence="2 3" key="1">
    <citation type="submission" date="2024-04" db="EMBL/GenBank/DDBJ databases">
        <title>Tritrichomonas musculus Genome.</title>
        <authorList>
            <person name="Alves-Ferreira E."/>
            <person name="Grigg M."/>
            <person name="Lorenzi H."/>
            <person name="Galac M."/>
        </authorList>
    </citation>
    <scope>NUCLEOTIDE SEQUENCE [LARGE SCALE GENOMIC DNA]</scope>
    <source>
        <strain evidence="2 3">EAF2021</strain>
    </source>
</reference>
<accession>A0ABR2KUD7</accession>
<dbReference type="PANTHER" id="PTHR47026:SF2">
    <property type="entry name" value="FLAGELLAR ASSOCIATED PROTEIN"/>
    <property type="match status" value="1"/>
</dbReference>
<comment type="caution">
    <text evidence="2">The sequence shown here is derived from an EMBL/GenBank/DDBJ whole genome shotgun (WGS) entry which is preliminary data.</text>
</comment>
<evidence type="ECO:0000313" key="2">
    <source>
        <dbReference type="EMBL" id="KAK8893600.1"/>
    </source>
</evidence>
<organism evidence="2 3">
    <name type="scientific">Tritrichomonas musculus</name>
    <dbReference type="NCBI Taxonomy" id="1915356"/>
    <lineage>
        <taxon>Eukaryota</taxon>
        <taxon>Metamonada</taxon>
        <taxon>Parabasalia</taxon>
        <taxon>Tritrichomonadida</taxon>
        <taxon>Tritrichomonadidae</taxon>
        <taxon>Tritrichomonas</taxon>
    </lineage>
</organism>